<keyword evidence="6 11" id="KW-0479">Metal-binding</keyword>
<dbReference type="InterPro" id="IPR017896">
    <property type="entry name" value="4Fe4S_Fe-S-bd"/>
</dbReference>
<keyword evidence="7" id="KW-0560">Oxidoreductase</keyword>
<name>A0A160T1N3_9CHLR</name>
<dbReference type="InterPro" id="IPR012675">
    <property type="entry name" value="Beta-grasp_dom_sf"/>
</dbReference>
<dbReference type="GO" id="GO:0051538">
    <property type="term" value="F:3 iron, 4 sulfur cluster binding"/>
    <property type="evidence" value="ECO:0007669"/>
    <property type="project" value="UniProtKB-KW"/>
</dbReference>
<evidence type="ECO:0000256" key="1">
    <source>
        <dbReference type="ARBA" id="ARBA00005163"/>
    </source>
</evidence>
<evidence type="ECO:0000256" key="8">
    <source>
        <dbReference type="ARBA" id="ARBA00023004"/>
    </source>
</evidence>
<evidence type="ECO:0000256" key="2">
    <source>
        <dbReference type="ARBA" id="ARBA00009433"/>
    </source>
</evidence>
<comment type="similarity">
    <text evidence="2 11">Belongs to the succinate dehydrogenase/fumarate reductase iron-sulfur protein family.</text>
</comment>
<dbReference type="KEGG" id="pbf:CFX0092_A1888"/>
<evidence type="ECO:0000256" key="4">
    <source>
        <dbReference type="ARBA" id="ARBA00022532"/>
    </source>
</evidence>
<dbReference type="GO" id="GO:0051537">
    <property type="term" value="F:2 iron, 2 sulfur cluster binding"/>
    <property type="evidence" value="ECO:0007669"/>
    <property type="project" value="UniProtKB-KW"/>
</dbReference>
<keyword evidence="10 11" id="KW-0003">3Fe-4S</keyword>
<dbReference type="InterPro" id="IPR017900">
    <property type="entry name" value="4Fe4S_Fe_S_CS"/>
</dbReference>
<sequence length="240" mass="27216">MAEQLIDFKVFRYKQGQAEPTYQTFRTPCDENTTVLVALQDIRRDQDSSLILRHSCHHASCGTCGLRINGREELGCVVKVLELGTATVTVEPMRNMPVISDLVVNMAPFYDRFNRAGLPFIRESEYLDEAEVAEGLESYSRCENCIECNLCVSACPIMGSDELYLGPATLAAVWRVVEEPRGLETRPLLDWVDSQNGCWRCHVAYECNAACPSEVYPGDKIMALRRELTKRKFRGFFGRR</sequence>
<dbReference type="PROSITE" id="PS00198">
    <property type="entry name" value="4FE4S_FER_1"/>
    <property type="match status" value="1"/>
</dbReference>
<comment type="cofactor">
    <cofactor evidence="11">
        <name>[4Fe-4S] cluster</name>
        <dbReference type="ChEBI" id="CHEBI:49883"/>
    </cofactor>
    <text evidence="11">Binds 1 [4Fe-4S] cluster.</text>
</comment>
<dbReference type="Pfam" id="PF13183">
    <property type="entry name" value="Fer4_8"/>
    <property type="match status" value="1"/>
</dbReference>
<dbReference type="Pfam" id="PF13085">
    <property type="entry name" value="Fer2_3"/>
    <property type="match status" value="1"/>
</dbReference>
<dbReference type="InterPro" id="IPR009051">
    <property type="entry name" value="Helical_ferredxn"/>
</dbReference>
<keyword evidence="15" id="KW-1185">Reference proteome</keyword>
<keyword evidence="5 11" id="KW-0001">2Fe-2S</keyword>
<dbReference type="EC" id="1.3.5.1" evidence="11"/>
<feature type="domain" description="2Fe-2S ferredoxin-type" evidence="12">
    <location>
        <begin position="8"/>
        <end position="93"/>
    </location>
</feature>
<keyword evidence="8 11" id="KW-0408">Iron</keyword>
<dbReference type="Gene3D" id="3.10.20.30">
    <property type="match status" value="1"/>
</dbReference>
<evidence type="ECO:0000259" key="12">
    <source>
        <dbReference type="PROSITE" id="PS51085"/>
    </source>
</evidence>
<dbReference type="Gene3D" id="1.10.1060.10">
    <property type="entry name" value="Alpha-helical ferredoxin"/>
    <property type="match status" value="1"/>
</dbReference>
<dbReference type="GO" id="GO:0051539">
    <property type="term" value="F:4 iron, 4 sulfur cluster binding"/>
    <property type="evidence" value="ECO:0007669"/>
    <property type="project" value="UniProtKB-KW"/>
</dbReference>
<dbReference type="InterPro" id="IPR036010">
    <property type="entry name" value="2Fe-2S_ferredoxin-like_sf"/>
</dbReference>
<evidence type="ECO:0000256" key="7">
    <source>
        <dbReference type="ARBA" id="ARBA00023002"/>
    </source>
</evidence>
<dbReference type="GO" id="GO:0009055">
    <property type="term" value="F:electron transfer activity"/>
    <property type="evidence" value="ECO:0007669"/>
    <property type="project" value="InterPro"/>
</dbReference>
<dbReference type="GO" id="GO:0006099">
    <property type="term" value="P:tricarboxylic acid cycle"/>
    <property type="evidence" value="ECO:0007669"/>
    <property type="project" value="UniProtKB-KW"/>
</dbReference>
<dbReference type="OrthoDB" id="9804391at2"/>
<evidence type="ECO:0000313" key="14">
    <source>
        <dbReference type="EMBL" id="CUS03766.2"/>
    </source>
</evidence>
<proteinExistence type="inferred from homology"/>
<dbReference type="GO" id="GO:0022904">
    <property type="term" value="P:respiratory electron transport chain"/>
    <property type="evidence" value="ECO:0007669"/>
    <property type="project" value="TreeGrafter"/>
</dbReference>
<evidence type="ECO:0000256" key="6">
    <source>
        <dbReference type="ARBA" id="ARBA00022723"/>
    </source>
</evidence>
<dbReference type="GO" id="GO:0008177">
    <property type="term" value="F:succinate dehydrogenase (quinone) activity"/>
    <property type="evidence" value="ECO:0007669"/>
    <property type="project" value="UniProtKB-EC"/>
</dbReference>
<comment type="cofactor">
    <cofactor evidence="11">
        <name>[3Fe-4S] cluster</name>
        <dbReference type="ChEBI" id="CHEBI:21137"/>
    </cofactor>
    <text evidence="11">Binds 1 [3Fe-4S] cluster.</text>
</comment>
<dbReference type="PROSITE" id="PS51085">
    <property type="entry name" value="2FE2S_FER_2"/>
    <property type="match status" value="1"/>
</dbReference>
<dbReference type="Proteomes" id="UP000215027">
    <property type="component" value="Chromosome I"/>
</dbReference>
<dbReference type="InterPro" id="IPR004489">
    <property type="entry name" value="Succ_DH/fum_Rdtase_Fe-S"/>
</dbReference>
<dbReference type="PROSITE" id="PS00197">
    <property type="entry name" value="2FE2S_FER_1"/>
    <property type="match status" value="1"/>
</dbReference>
<feature type="domain" description="4Fe-4S ferredoxin-type" evidence="13">
    <location>
        <begin position="135"/>
        <end position="166"/>
    </location>
</feature>
<dbReference type="PROSITE" id="PS51379">
    <property type="entry name" value="4FE4S_FER_2"/>
    <property type="match status" value="1"/>
</dbReference>
<dbReference type="InterPro" id="IPR001041">
    <property type="entry name" value="2Fe-2S_ferredoxin-type"/>
</dbReference>
<keyword evidence="3 11" id="KW-0004">4Fe-4S</keyword>
<comment type="catalytic activity">
    <reaction evidence="11">
        <text>a menaquinone + succinate = a menaquinol + fumarate</text>
        <dbReference type="Rhea" id="RHEA:27834"/>
        <dbReference type="Rhea" id="RHEA-COMP:9537"/>
        <dbReference type="Rhea" id="RHEA-COMP:9539"/>
        <dbReference type="ChEBI" id="CHEBI:16374"/>
        <dbReference type="ChEBI" id="CHEBI:18151"/>
        <dbReference type="ChEBI" id="CHEBI:29806"/>
        <dbReference type="ChEBI" id="CHEBI:30031"/>
        <dbReference type="EC" id="1.3.5.1"/>
    </reaction>
</comment>
<evidence type="ECO:0000256" key="11">
    <source>
        <dbReference type="RuleBase" id="RU361237"/>
    </source>
</evidence>
<organism evidence="14 15">
    <name type="scientific">Candidatus Promineifilum breve</name>
    <dbReference type="NCBI Taxonomy" id="1806508"/>
    <lineage>
        <taxon>Bacteria</taxon>
        <taxon>Bacillati</taxon>
        <taxon>Chloroflexota</taxon>
        <taxon>Ardenticatenia</taxon>
        <taxon>Candidatus Promineifilales</taxon>
        <taxon>Candidatus Promineifilaceae</taxon>
        <taxon>Candidatus Promineifilum</taxon>
    </lineage>
</organism>
<keyword evidence="9 11" id="KW-0411">Iron-sulfur</keyword>
<evidence type="ECO:0000256" key="3">
    <source>
        <dbReference type="ARBA" id="ARBA00022485"/>
    </source>
</evidence>
<dbReference type="SUPFAM" id="SSF46548">
    <property type="entry name" value="alpha-helical ferredoxin"/>
    <property type="match status" value="1"/>
</dbReference>
<evidence type="ECO:0000259" key="13">
    <source>
        <dbReference type="PROSITE" id="PS51379"/>
    </source>
</evidence>
<dbReference type="PANTHER" id="PTHR11921">
    <property type="entry name" value="SUCCINATE DEHYDROGENASE IRON-SULFUR PROTEIN"/>
    <property type="match status" value="1"/>
</dbReference>
<dbReference type="GO" id="GO:0046872">
    <property type="term" value="F:metal ion binding"/>
    <property type="evidence" value="ECO:0007669"/>
    <property type="project" value="UniProtKB-KW"/>
</dbReference>
<keyword evidence="4" id="KW-0816">Tricarboxylic acid cycle</keyword>
<dbReference type="NCBIfam" id="TIGR00384">
    <property type="entry name" value="dhsB"/>
    <property type="match status" value="1"/>
</dbReference>
<comment type="pathway">
    <text evidence="1">Carbohydrate metabolism; tricarboxylic acid cycle.</text>
</comment>
<dbReference type="EMBL" id="LN890655">
    <property type="protein sequence ID" value="CUS03766.2"/>
    <property type="molecule type" value="Genomic_DNA"/>
</dbReference>
<accession>A0A160T1N3</accession>
<evidence type="ECO:0000256" key="10">
    <source>
        <dbReference type="ARBA" id="ARBA00023291"/>
    </source>
</evidence>
<protein>
    <recommendedName>
        <fullName evidence="11">Fumarate reductase iron-sulfur subunit</fullName>
        <ecNumber evidence="11">1.3.5.1</ecNumber>
    </recommendedName>
</protein>
<dbReference type="InterPro" id="IPR006058">
    <property type="entry name" value="2Fe2S_fd_BS"/>
</dbReference>
<gene>
    <name evidence="14" type="ORF">CFX0092_A1888</name>
</gene>
<dbReference type="AlphaFoldDB" id="A0A160T1N3"/>
<dbReference type="RefSeq" id="WP_095043211.1">
    <property type="nucleotide sequence ID" value="NZ_LN890655.1"/>
</dbReference>
<dbReference type="SUPFAM" id="SSF54292">
    <property type="entry name" value="2Fe-2S ferredoxin-like"/>
    <property type="match status" value="1"/>
</dbReference>
<comment type="cofactor">
    <cofactor evidence="11">
        <name>[2Fe-2S] cluster</name>
        <dbReference type="ChEBI" id="CHEBI:190135"/>
    </cofactor>
    <text evidence="11">Binds 1 [2Fe-2S] cluster.</text>
</comment>
<evidence type="ECO:0000313" key="15">
    <source>
        <dbReference type="Proteomes" id="UP000215027"/>
    </source>
</evidence>
<dbReference type="PANTHER" id="PTHR11921:SF29">
    <property type="entry name" value="SUCCINATE DEHYDROGENASE [UBIQUINONE] IRON-SULFUR SUBUNIT, MITOCHONDRIAL"/>
    <property type="match status" value="1"/>
</dbReference>
<reference evidence="14" key="1">
    <citation type="submission" date="2016-01" db="EMBL/GenBank/DDBJ databases">
        <authorList>
            <person name="Mcilroy J.S."/>
            <person name="Karst M S."/>
            <person name="Albertsen M."/>
        </authorList>
    </citation>
    <scope>NUCLEOTIDE SEQUENCE</scope>
    <source>
        <strain evidence="14">Cfx-K</strain>
    </source>
</reference>
<evidence type="ECO:0000256" key="9">
    <source>
        <dbReference type="ARBA" id="ARBA00023014"/>
    </source>
</evidence>
<dbReference type="InterPro" id="IPR050573">
    <property type="entry name" value="SDH/FRD_Iron-Sulfur"/>
</dbReference>
<dbReference type="InterPro" id="IPR025192">
    <property type="entry name" value="Succ_DH/fum_Rdtase_N"/>
</dbReference>
<evidence type="ECO:0000256" key="5">
    <source>
        <dbReference type="ARBA" id="ARBA00022714"/>
    </source>
</evidence>